<evidence type="ECO:0008006" key="4">
    <source>
        <dbReference type="Google" id="ProtNLM"/>
    </source>
</evidence>
<dbReference type="RefSeq" id="WP_176980852.1">
    <property type="nucleotide sequence ID" value="NZ_FNRY01000001.1"/>
</dbReference>
<accession>A0A1H4QHG9</accession>
<feature type="transmembrane region" description="Helical" evidence="1">
    <location>
        <begin position="180"/>
        <end position="198"/>
    </location>
</feature>
<feature type="transmembrane region" description="Helical" evidence="1">
    <location>
        <begin position="48"/>
        <end position="68"/>
    </location>
</feature>
<dbReference type="InterPro" id="IPR009781">
    <property type="entry name" value="DUF1345"/>
</dbReference>
<keyword evidence="1" id="KW-1133">Transmembrane helix</keyword>
<keyword evidence="3" id="KW-1185">Reference proteome</keyword>
<evidence type="ECO:0000313" key="3">
    <source>
        <dbReference type="Proteomes" id="UP000199183"/>
    </source>
</evidence>
<feature type="transmembrane region" description="Helical" evidence="1">
    <location>
        <begin position="21"/>
        <end position="42"/>
    </location>
</feature>
<dbReference type="AlphaFoldDB" id="A0A1H4QHG9"/>
<evidence type="ECO:0000313" key="2">
    <source>
        <dbReference type="EMBL" id="SEC19047.1"/>
    </source>
</evidence>
<sequence>MGRQRASRDIALRYDDGFRGGIAIAAGLPVILIPFVAVTLQAVDFNPVLIVAGTCAALSCSFLVYVVWTHVVFTSDDTGALAHVGAVQFHRRASTLTRLLGFGSAESWAISAAGAALAVALAAAVFGAREGGVLLALLVLLTGAAAWASVAYAFALRYFRQHMAGERFRFDIEEAPRFTDFLSLAIMISAAGTISPAAPRSRAGLSTVRTHTVIAFVFNALVVAMTVSLIVGLISTNAGAAL</sequence>
<organism evidence="2 3">
    <name type="scientific">Paramicrobacterium humi</name>
    <dbReference type="NCBI Taxonomy" id="640635"/>
    <lineage>
        <taxon>Bacteria</taxon>
        <taxon>Bacillati</taxon>
        <taxon>Actinomycetota</taxon>
        <taxon>Actinomycetes</taxon>
        <taxon>Micrococcales</taxon>
        <taxon>Microbacteriaceae</taxon>
        <taxon>Paramicrobacterium</taxon>
    </lineage>
</organism>
<evidence type="ECO:0000256" key="1">
    <source>
        <dbReference type="SAM" id="Phobius"/>
    </source>
</evidence>
<feature type="transmembrane region" description="Helical" evidence="1">
    <location>
        <begin position="134"/>
        <end position="159"/>
    </location>
</feature>
<gene>
    <name evidence="2" type="ORF">SAMN04489806_2820</name>
</gene>
<feature type="transmembrane region" description="Helical" evidence="1">
    <location>
        <begin position="108"/>
        <end position="128"/>
    </location>
</feature>
<dbReference type="Proteomes" id="UP000199183">
    <property type="component" value="Unassembled WGS sequence"/>
</dbReference>
<reference evidence="2 3" key="1">
    <citation type="submission" date="2016-10" db="EMBL/GenBank/DDBJ databases">
        <authorList>
            <person name="de Groot N.N."/>
        </authorList>
    </citation>
    <scope>NUCLEOTIDE SEQUENCE [LARGE SCALE GENOMIC DNA]</scope>
    <source>
        <strain evidence="2 3">DSM 21799</strain>
    </source>
</reference>
<dbReference type="EMBL" id="FNRY01000001">
    <property type="protein sequence ID" value="SEC19047.1"/>
    <property type="molecule type" value="Genomic_DNA"/>
</dbReference>
<dbReference type="Pfam" id="PF07077">
    <property type="entry name" value="DUF1345"/>
    <property type="match status" value="1"/>
</dbReference>
<feature type="transmembrane region" description="Helical" evidence="1">
    <location>
        <begin position="213"/>
        <end position="234"/>
    </location>
</feature>
<protein>
    <recommendedName>
        <fullName evidence="4">DUF1345 domain-containing protein</fullName>
    </recommendedName>
</protein>
<proteinExistence type="predicted"/>
<keyword evidence="1" id="KW-0472">Membrane</keyword>
<name>A0A1H4QHG9_9MICO</name>
<keyword evidence="1" id="KW-0812">Transmembrane</keyword>
<dbReference type="STRING" id="640635.SAMN04489806_2820"/>